<dbReference type="Pfam" id="PF03235">
    <property type="entry name" value="GmrSD_N"/>
    <property type="match status" value="1"/>
</dbReference>
<sequence length="390" mass="45853">MNELKNTTESPDVDDEVEIDFPDDTPEENCSDSPESPELLPMEGTFNPNEINIIPKQDSLRNIIARLENNEIDMNTAFQRESDLWDRGKMSRLIESILIRFPLPAFYFDATNDDKWLVVDGLQRLSSIRKFVVDKKLRLSGLEYLNGSNITYDKLPRTYQRRINECPVTLFLIQPGTPEEVRYSLFRRINTGGLILNFQEIRNALASATLRDYLRRMADYPYMKKTIGAKTKRMQDQELVLRFLAFYTMDYLESKKNITVFLDEMMRKMEKMTQEELDSLEKIFCTALKRSWELFGETAFEKITDNSGMIKRKRKNSTLFEVWTVALAHLSEDKMKIIIENRAVLQEKHIQLISNDELYFRTITFSTQKREYYKIRCEKVQGLINEVLNA</sequence>
<proteinExistence type="predicted"/>
<dbReference type="KEGG" id="eaj:Q3M24_20015"/>
<organism evidence="3">
    <name type="scientific">Candidatus Electrothrix aestuarii</name>
    <dbReference type="NCBI Taxonomy" id="3062594"/>
    <lineage>
        <taxon>Bacteria</taxon>
        <taxon>Pseudomonadati</taxon>
        <taxon>Thermodesulfobacteriota</taxon>
        <taxon>Desulfobulbia</taxon>
        <taxon>Desulfobulbales</taxon>
        <taxon>Desulfobulbaceae</taxon>
        <taxon>Candidatus Electrothrix</taxon>
    </lineage>
</organism>
<dbReference type="InterPro" id="IPR004919">
    <property type="entry name" value="GmrSD_N"/>
</dbReference>
<feature type="compositionally biased region" description="Polar residues" evidence="1">
    <location>
        <begin position="1"/>
        <end position="10"/>
    </location>
</feature>
<accession>A0AAU8LU12</accession>
<dbReference type="EMBL" id="CP159373">
    <property type="protein sequence ID" value="XCN72551.1"/>
    <property type="molecule type" value="Genomic_DNA"/>
</dbReference>
<feature type="domain" description="GmrSD restriction endonucleases N-terminal" evidence="2">
    <location>
        <begin position="74"/>
        <end position="205"/>
    </location>
</feature>
<evidence type="ECO:0000259" key="2">
    <source>
        <dbReference type="Pfam" id="PF03235"/>
    </source>
</evidence>
<evidence type="ECO:0000256" key="1">
    <source>
        <dbReference type="SAM" id="MobiDB-lite"/>
    </source>
</evidence>
<reference evidence="3" key="1">
    <citation type="journal article" date="2024" name="Syst. Appl. Microbiol.">
        <title>First single-strain enrichments of Electrothrix cable bacteria, description of E. aestuarii sp. nov. and E. rattekaaiensis sp. nov., and proposal of a cable bacteria taxonomy following the rules of the SeqCode.</title>
        <authorList>
            <person name="Plum-Jensen L.E."/>
            <person name="Schramm A."/>
            <person name="Marshall I.P.G."/>
        </authorList>
    </citation>
    <scope>NUCLEOTIDE SEQUENCE</scope>
    <source>
        <strain evidence="3">Rat1</strain>
    </source>
</reference>
<gene>
    <name evidence="3" type="ORF">Q3M24_20015</name>
</gene>
<feature type="compositionally biased region" description="Acidic residues" evidence="1">
    <location>
        <begin position="11"/>
        <end position="30"/>
    </location>
</feature>
<name>A0AAU8LU12_9BACT</name>
<evidence type="ECO:0000313" key="3">
    <source>
        <dbReference type="EMBL" id="XCN72551.1"/>
    </source>
</evidence>
<reference evidence="3" key="2">
    <citation type="submission" date="2024-06" db="EMBL/GenBank/DDBJ databases">
        <authorList>
            <person name="Plum-Jensen L.E."/>
            <person name="Schramm A."/>
            <person name="Marshall I.P.G."/>
        </authorList>
    </citation>
    <scope>NUCLEOTIDE SEQUENCE</scope>
    <source>
        <strain evidence="3">Rat1</strain>
    </source>
</reference>
<dbReference type="PANTHER" id="PTHR39639">
    <property type="entry name" value="CHROMOSOME 16, WHOLE GENOME SHOTGUN SEQUENCE"/>
    <property type="match status" value="1"/>
</dbReference>
<dbReference type="PANTHER" id="PTHR39639:SF1">
    <property type="entry name" value="DUF262 DOMAIN-CONTAINING PROTEIN"/>
    <property type="match status" value="1"/>
</dbReference>
<feature type="region of interest" description="Disordered" evidence="1">
    <location>
        <begin position="1"/>
        <end position="39"/>
    </location>
</feature>
<dbReference type="AlphaFoldDB" id="A0AAU8LU12"/>
<protein>
    <submittedName>
        <fullName evidence="3">DUF262 domain-containing protein</fullName>
    </submittedName>
</protein>